<organism evidence="1 2">
    <name type="scientific">Pediococcus pentosaceus</name>
    <dbReference type="NCBI Taxonomy" id="1255"/>
    <lineage>
        <taxon>Bacteria</taxon>
        <taxon>Bacillati</taxon>
        <taxon>Bacillota</taxon>
        <taxon>Bacilli</taxon>
        <taxon>Lactobacillales</taxon>
        <taxon>Lactobacillaceae</taxon>
        <taxon>Pediococcus</taxon>
    </lineage>
</organism>
<accession>A0A1Y0VPM3</accession>
<evidence type="ECO:0000313" key="2">
    <source>
        <dbReference type="Proteomes" id="UP000196118"/>
    </source>
</evidence>
<dbReference type="Proteomes" id="UP000196118">
    <property type="component" value="Chromosome"/>
</dbReference>
<name>A0A1Y0VPM3_PEDPE</name>
<reference evidence="1 2" key="1">
    <citation type="submission" date="2017-05" db="EMBL/GenBank/DDBJ databases">
        <title>Genome sequence of Pediococcus pentosaceus strain SRCM100892.</title>
        <authorList>
            <person name="Cho S.H."/>
        </authorList>
    </citation>
    <scope>NUCLEOTIDE SEQUENCE [LARGE SCALE GENOMIC DNA]</scope>
    <source>
        <strain evidence="1 2">SRCM100892</strain>
    </source>
</reference>
<protein>
    <recommendedName>
        <fullName evidence="3">DUF2187 domain-containing protein</fullName>
    </recommendedName>
</protein>
<dbReference type="AlphaFoldDB" id="A0A1Y0VPM3"/>
<dbReference type="EMBL" id="CP021474">
    <property type="protein sequence ID" value="ARW20092.1"/>
    <property type="molecule type" value="Genomic_DNA"/>
</dbReference>
<sequence length="74" mass="8553">MVNTFQADRIVKCYKSNDLSKPFVGKISDVIDNDAIVDILDYDPSDRYAVYKVNYTVRVKICDIVPLEVKRHTQ</sequence>
<gene>
    <name evidence="1" type="ORF">S100892_01523</name>
</gene>
<evidence type="ECO:0008006" key="3">
    <source>
        <dbReference type="Google" id="ProtNLM"/>
    </source>
</evidence>
<evidence type="ECO:0000313" key="1">
    <source>
        <dbReference type="EMBL" id="ARW20092.1"/>
    </source>
</evidence>
<proteinExistence type="predicted"/>